<feature type="region of interest" description="Disordered" evidence="2">
    <location>
        <begin position="162"/>
        <end position="189"/>
    </location>
</feature>
<gene>
    <name evidence="3" type="ORF">Cgig2_011074</name>
</gene>
<dbReference type="OrthoDB" id="1434206at2759"/>
<organism evidence="3 4">
    <name type="scientific">Carnegiea gigantea</name>
    <dbReference type="NCBI Taxonomy" id="171969"/>
    <lineage>
        <taxon>Eukaryota</taxon>
        <taxon>Viridiplantae</taxon>
        <taxon>Streptophyta</taxon>
        <taxon>Embryophyta</taxon>
        <taxon>Tracheophyta</taxon>
        <taxon>Spermatophyta</taxon>
        <taxon>Magnoliopsida</taxon>
        <taxon>eudicotyledons</taxon>
        <taxon>Gunneridae</taxon>
        <taxon>Pentapetalae</taxon>
        <taxon>Caryophyllales</taxon>
        <taxon>Cactineae</taxon>
        <taxon>Cactaceae</taxon>
        <taxon>Cactoideae</taxon>
        <taxon>Echinocereeae</taxon>
        <taxon>Carnegiea</taxon>
    </lineage>
</organism>
<feature type="region of interest" description="Disordered" evidence="2">
    <location>
        <begin position="111"/>
        <end position="137"/>
    </location>
</feature>
<evidence type="ECO:0000313" key="3">
    <source>
        <dbReference type="EMBL" id="KAJ8430130.1"/>
    </source>
</evidence>
<reference evidence="3" key="1">
    <citation type="submission" date="2022-04" db="EMBL/GenBank/DDBJ databases">
        <title>Carnegiea gigantea Genome sequencing and assembly v2.</title>
        <authorList>
            <person name="Copetti D."/>
            <person name="Sanderson M.J."/>
            <person name="Burquez A."/>
            <person name="Wojciechowski M.F."/>
        </authorList>
    </citation>
    <scope>NUCLEOTIDE SEQUENCE</scope>
    <source>
        <strain evidence="3">SGP5-SGP5p</strain>
        <tissue evidence="3">Aerial part</tissue>
    </source>
</reference>
<sequence>MSSTETELPPNFQFHDGGLFVRTPDLIYSEGEMSTRYIDPDKMIVEDLKLLVIEPFVSLHVEHADNENYGNISNVVAAQSEVSSHVLERGGIYKLEEGRITSEGARVADELGDEYERSNKRTDNQTTPHRHFLCLSQGGESGNSDMVLFSATLTIAELPHSGYSQGQAKSSGSGNTSSKAQRDGNGPTASQIYKQLHTRKEGLEMLRAAGPGTGRVADLADIIFPFAITYTVHHSGAPVVTLVATSKENAAQLGAKVDDDALFLQAARRVNKKGTVYALGNGSEAYYEQHTPARQSLRTTSYTPSVISQMEARLKKAEEELHVARGSLRKLEEEVHATREELKSTSEKLGRRIASLEALIKASSSHHTPLPCT</sequence>
<feature type="coiled-coil region" evidence="1">
    <location>
        <begin position="307"/>
        <end position="359"/>
    </location>
</feature>
<dbReference type="AlphaFoldDB" id="A0A9Q1JSB2"/>
<proteinExistence type="predicted"/>
<keyword evidence="1" id="KW-0175">Coiled coil</keyword>
<evidence type="ECO:0000256" key="2">
    <source>
        <dbReference type="SAM" id="MobiDB-lite"/>
    </source>
</evidence>
<dbReference type="EMBL" id="JAKOGI010000821">
    <property type="protein sequence ID" value="KAJ8430130.1"/>
    <property type="molecule type" value="Genomic_DNA"/>
</dbReference>
<feature type="compositionally biased region" description="Polar residues" evidence="2">
    <location>
        <begin position="162"/>
        <end position="179"/>
    </location>
</feature>
<accession>A0A9Q1JSB2</accession>
<feature type="compositionally biased region" description="Basic and acidic residues" evidence="2">
    <location>
        <begin position="111"/>
        <end position="123"/>
    </location>
</feature>
<protein>
    <submittedName>
        <fullName evidence="3">Uncharacterized protein</fullName>
    </submittedName>
</protein>
<keyword evidence="4" id="KW-1185">Reference proteome</keyword>
<name>A0A9Q1JSB2_9CARY</name>
<comment type="caution">
    <text evidence="3">The sequence shown here is derived from an EMBL/GenBank/DDBJ whole genome shotgun (WGS) entry which is preliminary data.</text>
</comment>
<evidence type="ECO:0000256" key="1">
    <source>
        <dbReference type="SAM" id="Coils"/>
    </source>
</evidence>
<evidence type="ECO:0000313" key="4">
    <source>
        <dbReference type="Proteomes" id="UP001153076"/>
    </source>
</evidence>
<dbReference type="Proteomes" id="UP001153076">
    <property type="component" value="Unassembled WGS sequence"/>
</dbReference>